<comment type="similarity">
    <text evidence="1">Belongs to the N(4)/N(6)-methyltransferase family.</text>
</comment>
<evidence type="ECO:0000259" key="7">
    <source>
        <dbReference type="Pfam" id="PF02384"/>
    </source>
</evidence>
<keyword evidence="8" id="KW-0378">Hydrolase</keyword>
<sequence length="638" mass="70036">MPNSAPSRSRRDPTPGSLLTALRGDASLPSLQAALIQAKLSPPGQPPTQLIADSWLAQAIKQADRQETERAAGELAQLGPLTLKQVEGGFESLLANDAKKKRGAVYTPDYIIDALLQGASEHCQATTAPVICDPACGSGGFLLRAARLLATRHNLSPRQVLEQLIVGFDKDPQAATQARCLLELYLHEQADIGRAPDCVFERDTLLTPPDKLWQAAGKASGFDIVATNPPYIKLQNLPPEERQALEQSYGQFLRGSYSTGMLFILAATRLLAPGGAAALIVQNNLFTSLAGEPLRRELLRDHSVRRIVDFGDARIFPEASAYTCLLFLGGEKQPSLEYVRIEQPTAKAIQDAPLSLIPTDQLRARKWRLAPAPHFENLQRLESAGPPLGTVARIQVGFATLKDAVFLARDSGDSCESLDGAPIEREATRPAIKVADLTSDDDLAANTLRVIFPYELREGRHQLLAENQMQRRFPAALAHLARHRPELEQRDHGRSKAEAWYAWGRTQGRIATGPKLLTKTFDSRPRFLLDRSDALFCNGYSVTPRPDSPWSIEALSRLLNTRLLAYYLKLTSFQIRGGFLCFQKNFLEGFAAPPLSAAQLQSFPTLSNAAAERLLCRAYGVNRADLDEVWPAGKQAFS</sequence>
<evidence type="ECO:0000256" key="3">
    <source>
        <dbReference type="ARBA" id="ARBA00022679"/>
    </source>
</evidence>
<feature type="region of interest" description="Disordered" evidence="6">
    <location>
        <begin position="1"/>
        <end position="21"/>
    </location>
</feature>
<dbReference type="PRINTS" id="PR00507">
    <property type="entry name" value="N12N6MTFRASE"/>
</dbReference>
<dbReference type="InterPro" id="IPR050953">
    <property type="entry name" value="N4_N6_ade-DNA_methylase"/>
</dbReference>
<feature type="domain" description="DNA methylase adenine-specific" evidence="7">
    <location>
        <begin position="94"/>
        <end position="333"/>
    </location>
</feature>
<evidence type="ECO:0000256" key="5">
    <source>
        <dbReference type="ARBA" id="ARBA00022747"/>
    </source>
</evidence>
<evidence type="ECO:0000256" key="2">
    <source>
        <dbReference type="ARBA" id="ARBA00022603"/>
    </source>
</evidence>
<dbReference type="InterPro" id="IPR029063">
    <property type="entry name" value="SAM-dependent_MTases_sf"/>
</dbReference>
<evidence type="ECO:0000256" key="1">
    <source>
        <dbReference type="ARBA" id="ARBA00006594"/>
    </source>
</evidence>
<dbReference type="REBASE" id="357024">
    <property type="entry name" value="M.Pba8534ORF31560P"/>
</dbReference>
<dbReference type="PANTHER" id="PTHR33841:SF5">
    <property type="entry name" value="DNA METHYLASE (MODIFICATION METHYLASE) (METHYLTRANSFERASE)-RELATED"/>
    <property type="match status" value="1"/>
</dbReference>
<dbReference type="OrthoDB" id="249114at2"/>
<dbReference type="GO" id="GO:0009307">
    <property type="term" value="P:DNA restriction-modification system"/>
    <property type="evidence" value="ECO:0007669"/>
    <property type="project" value="UniProtKB-KW"/>
</dbReference>
<keyword evidence="3" id="KW-0808">Transferase</keyword>
<dbReference type="RefSeq" id="WP_145054096.1">
    <property type="nucleotide sequence ID" value="NZ_CP036433.1"/>
</dbReference>
<dbReference type="Pfam" id="PF02384">
    <property type="entry name" value="N6_Mtase"/>
    <property type="match status" value="1"/>
</dbReference>
<dbReference type="AlphaFoldDB" id="A0A518DU29"/>
<dbReference type="GO" id="GO:0009007">
    <property type="term" value="F:site-specific DNA-methyltransferase (adenine-specific) activity"/>
    <property type="evidence" value="ECO:0007669"/>
    <property type="project" value="UniProtKB-EC"/>
</dbReference>
<proteinExistence type="inferred from homology"/>
<dbReference type="KEGG" id="lcre:Pla8534_31560"/>
<evidence type="ECO:0000256" key="6">
    <source>
        <dbReference type="SAM" id="MobiDB-lite"/>
    </source>
</evidence>
<dbReference type="SUPFAM" id="SSF53335">
    <property type="entry name" value="S-adenosyl-L-methionine-dependent methyltransferases"/>
    <property type="match status" value="1"/>
</dbReference>
<evidence type="ECO:0000313" key="9">
    <source>
        <dbReference type="Proteomes" id="UP000317648"/>
    </source>
</evidence>
<keyword evidence="4" id="KW-0949">S-adenosyl-L-methionine</keyword>
<dbReference type="InterPro" id="IPR003356">
    <property type="entry name" value="DNA_methylase_A-5"/>
</dbReference>
<dbReference type="EMBL" id="CP036433">
    <property type="protein sequence ID" value="QDU95341.1"/>
    <property type="molecule type" value="Genomic_DNA"/>
</dbReference>
<evidence type="ECO:0000313" key="8">
    <source>
        <dbReference type="EMBL" id="QDU95341.1"/>
    </source>
</evidence>
<accession>A0A518DU29</accession>
<dbReference type="GO" id="GO:0008170">
    <property type="term" value="F:N-methyltransferase activity"/>
    <property type="evidence" value="ECO:0007669"/>
    <property type="project" value="InterPro"/>
</dbReference>
<dbReference type="Proteomes" id="UP000317648">
    <property type="component" value="Chromosome"/>
</dbReference>
<dbReference type="GO" id="GO:0032259">
    <property type="term" value="P:methylation"/>
    <property type="evidence" value="ECO:0007669"/>
    <property type="project" value="UniProtKB-KW"/>
</dbReference>
<keyword evidence="2" id="KW-0489">Methyltransferase</keyword>
<evidence type="ECO:0000256" key="4">
    <source>
        <dbReference type="ARBA" id="ARBA00022691"/>
    </source>
</evidence>
<gene>
    <name evidence="8" type="ORF">Pla8534_31560</name>
</gene>
<name>A0A518DU29_9BACT</name>
<dbReference type="CDD" id="cd02440">
    <property type="entry name" value="AdoMet_MTases"/>
    <property type="match status" value="1"/>
</dbReference>
<dbReference type="PROSITE" id="PS00092">
    <property type="entry name" value="N6_MTASE"/>
    <property type="match status" value="1"/>
</dbReference>
<dbReference type="EC" id="3.1.21.4" evidence="8"/>
<dbReference type="PANTHER" id="PTHR33841">
    <property type="entry name" value="DNA METHYLTRANSFERASE YEEA-RELATED"/>
    <property type="match status" value="1"/>
</dbReference>
<dbReference type="GO" id="GO:0016787">
    <property type="term" value="F:hydrolase activity"/>
    <property type="evidence" value="ECO:0007669"/>
    <property type="project" value="UniProtKB-KW"/>
</dbReference>
<keyword evidence="5" id="KW-0680">Restriction system</keyword>
<organism evidence="8 9">
    <name type="scientific">Lignipirellula cremea</name>
    <dbReference type="NCBI Taxonomy" id="2528010"/>
    <lineage>
        <taxon>Bacteria</taxon>
        <taxon>Pseudomonadati</taxon>
        <taxon>Planctomycetota</taxon>
        <taxon>Planctomycetia</taxon>
        <taxon>Pirellulales</taxon>
        <taxon>Pirellulaceae</taxon>
        <taxon>Lignipirellula</taxon>
    </lineage>
</organism>
<keyword evidence="9" id="KW-1185">Reference proteome</keyword>
<protein>
    <submittedName>
        <fullName evidence="8">Type IIS restriction enzyme Eco57I</fullName>
        <ecNumber evidence="8">3.1.21.4</ecNumber>
    </submittedName>
</protein>
<dbReference type="InterPro" id="IPR002052">
    <property type="entry name" value="DNA_methylase_N6_adenine_CS"/>
</dbReference>
<dbReference type="GO" id="GO:0003677">
    <property type="term" value="F:DNA binding"/>
    <property type="evidence" value="ECO:0007669"/>
    <property type="project" value="InterPro"/>
</dbReference>
<reference evidence="8 9" key="1">
    <citation type="submission" date="2019-02" db="EMBL/GenBank/DDBJ databases">
        <title>Deep-cultivation of Planctomycetes and their phenomic and genomic characterization uncovers novel biology.</title>
        <authorList>
            <person name="Wiegand S."/>
            <person name="Jogler M."/>
            <person name="Boedeker C."/>
            <person name="Pinto D."/>
            <person name="Vollmers J."/>
            <person name="Rivas-Marin E."/>
            <person name="Kohn T."/>
            <person name="Peeters S.H."/>
            <person name="Heuer A."/>
            <person name="Rast P."/>
            <person name="Oberbeckmann S."/>
            <person name="Bunk B."/>
            <person name="Jeske O."/>
            <person name="Meyerdierks A."/>
            <person name="Storesund J.E."/>
            <person name="Kallscheuer N."/>
            <person name="Luecker S."/>
            <person name="Lage O.M."/>
            <person name="Pohl T."/>
            <person name="Merkel B.J."/>
            <person name="Hornburger P."/>
            <person name="Mueller R.-W."/>
            <person name="Bruemmer F."/>
            <person name="Labrenz M."/>
            <person name="Spormann A.M."/>
            <person name="Op den Camp H."/>
            <person name="Overmann J."/>
            <person name="Amann R."/>
            <person name="Jetten M.S.M."/>
            <person name="Mascher T."/>
            <person name="Medema M.H."/>
            <person name="Devos D.P."/>
            <person name="Kaster A.-K."/>
            <person name="Ovreas L."/>
            <person name="Rohde M."/>
            <person name="Galperin M.Y."/>
            <person name="Jogler C."/>
        </authorList>
    </citation>
    <scope>NUCLEOTIDE SEQUENCE [LARGE SCALE GENOMIC DNA]</scope>
    <source>
        <strain evidence="8 9">Pla85_3_4</strain>
    </source>
</reference>
<dbReference type="Gene3D" id="3.40.50.150">
    <property type="entry name" value="Vaccinia Virus protein VP39"/>
    <property type="match status" value="1"/>
</dbReference>